<dbReference type="Proteomes" id="UP000031524">
    <property type="component" value="Chromosome"/>
</dbReference>
<keyword evidence="2" id="KW-1133">Transmembrane helix</keyword>
<keyword evidence="2" id="KW-0812">Transmembrane</keyword>
<sequence>MSRTPADQPEVSPLGPGHAPEKDPMKGIRGVMAGTLFLEAITILLILTVILKVNDGAYWTTFNWVFITVVGVAHVLMSGLQRFSWALPVNLALQVILLVGGFFVHYSAVMVAIIFIIVWWYLLHLRSTLIERMKRGWLTTQHL</sequence>
<gene>
    <name evidence="3" type="ORF">B842_10030</name>
</gene>
<dbReference type="Pfam" id="PF14017">
    <property type="entry name" value="DUF4233"/>
    <property type="match status" value="1"/>
</dbReference>
<name>A0A0B5D4F4_9CORY</name>
<feature type="region of interest" description="Disordered" evidence="1">
    <location>
        <begin position="1"/>
        <end position="22"/>
    </location>
</feature>
<dbReference type="KEGG" id="chm:B842_10030"/>
<dbReference type="AlphaFoldDB" id="A0A0B5D4F4"/>
<dbReference type="RefSeq" id="WP_040086504.1">
    <property type="nucleotide sequence ID" value="NZ_BCSU01000005.1"/>
</dbReference>
<keyword evidence="2" id="KW-0472">Membrane</keyword>
<evidence type="ECO:0000313" key="3">
    <source>
        <dbReference type="EMBL" id="AJE33855.1"/>
    </source>
</evidence>
<organism evidence="3 4">
    <name type="scientific">Corynebacterium humireducens NBRC 106098 = DSM 45392</name>
    <dbReference type="NCBI Taxonomy" id="1223515"/>
    <lineage>
        <taxon>Bacteria</taxon>
        <taxon>Bacillati</taxon>
        <taxon>Actinomycetota</taxon>
        <taxon>Actinomycetes</taxon>
        <taxon>Mycobacteriales</taxon>
        <taxon>Corynebacteriaceae</taxon>
        <taxon>Corynebacterium</taxon>
    </lineage>
</organism>
<keyword evidence="4" id="KW-1185">Reference proteome</keyword>
<dbReference type="STRING" id="1223515.B842_10030"/>
<protein>
    <recommendedName>
        <fullName evidence="5">DUF4233 domain-containing protein</fullName>
    </recommendedName>
</protein>
<proteinExistence type="predicted"/>
<accession>A0A0B5D4F4</accession>
<evidence type="ECO:0000256" key="2">
    <source>
        <dbReference type="SAM" id="Phobius"/>
    </source>
</evidence>
<evidence type="ECO:0000256" key="1">
    <source>
        <dbReference type="SAM" id="MobiDB-lite"/>
    </source>
</evidence>
<feature type="transmembrane region" description="Helical" evidence="2">
    <location>
        <begin position="108"/>
        <end position="125"/>
    </location>
</feature>
<feature type="transmembrane region" description="Helical" evidence="2">
    <location>
        <begin position="31"/>
        <end position="51"/>
    </location>
</feature>
<evidence type="ECO:0008006" key="5">
    <source>
        <dbReference type="Google" id="ProtNLM"/>
    </source>
</evidence>
<dbReference type="InterPro" id="IPR025327">
    <property type="entry name" value="DUF4233"/>
</dbReference>
<dbReference type="OrthoDB" id="4773077at2"/>
<evidence type="ECO:0000313" key="4">
    <source>
        <dbReference type="Proteomes" id="UP000031524"/>
    </source>
</evidence>
<dbReference type="HOGENOM" id="CLU_125367_0_0_11"/>
<reference evidence="3 4" key="1">
    <citation type="submission" date="2013-04" db="EMBL/GenBank/DDBJ databases">
        <title>Complete genome sequence of Corynebacterium humireducens DSM 45392(T), isolated from a wastewater-fed microbial fuel cell.</title>
        <authorList>
            <person name="Ruckert C."/>
            <person name="Albersmeier A."/>
            <person name="Kalinowski J."/>
        </authorList>
    </citation>
    <scope>NUCLEOTIDE SEQUENCE [LARGE SCALE GENOMIC DNA]</scope>
    <source>
        <strain evidence="4">MFC-5</strain>
    </source>
</reference>
<feature type="transmembrane region" description="Helical" evidence="2">
    <location>
        <begin position="57"/>
        <end position="76"/>
    </location>
</feature>
<dbReference type="EMBL" id="CP005286">
    <property type="protein sequence ID" value="AJE33855.1"/>
    <property type="molecule type" value="Genomic_DNA"/>
</dbReference>